<dbReference type="EMBL" id="JOWA01000110">
    <property type="protein sequence ID" value="KEZ41495.1"/>
    <property type="molecule type" value="Genomic_DNA"/>
</dbReference>
<dbReference type="RefSeq" id="XP_016641294.1">
    <property type="nucleotide sequence ID" value="XM_016789467.1"/>
</dbReference>
<feature type="chain" id="PRO_5001775342" description="Dienelactone hydrolase domain-containing protein" evidence="1">
    <location>
        <begin position="19"/>
        <end position="258"/>
    </location>
</feature>
<dbReference type="HOGENOM" id="CLU_054590_2_1_1"/>
<dbReference type="Gene3D" id="3.40.50.1820">
    <property type="entry name" value="alpha/beta hydrolase"/>
    <property type="match status" value="1"/>
</dbReference>
<sequence length="258" mass="27580">MFTIKTLLALCAASRVLAGAGGDSSIIAHEGDPIGEEVTSGDLTLYVAQPEGEYGDVAVLYLTDVFGIQLNENKLLADSFSRAGFLTVAPDLFAGSPAPSDLNQPGWDIQQFLADNGPETVDARIEEAIAYLRDELGVKRFGVTGYCFGGRFAFRFGAEGKGASAVFAAHPSNLGDDEISNVTVASSIAFAETDSLLTADRRVEIEGLLKDAGVPYQLSLYSSTNHGFGVRANLSSPEEKFAKESAFFQAVRWFDQWA</sequence>
<proteinExistence type="predicted"/>
<feature type="domain" description="Dienelactone hydrolase" evidence="2">
    <location>
        <begin position="46"/>
        <end position="256"/>
    </location>
</feature>
<dbReference type="VEuPathDB" id="FungiDB:SAPIO_CDS7650"/>
<evidence type="ECO:0000259" key="2">
    <source>
        <dbReference type="Pfam" id="PF01738"/>
    </source>
</evidence>
<protein>
    <recommendedName>
        <fullName evidence="2">Dienelactone hydrolase domain-containing protein</fullName>
    </recommendedName>
</protein>
<dbReference type="InterPro" id="IPR002925">
    <property type="entry name" value="Dienelactn_hydro"/>
</dbReference>
<name>A0A084G2D3_PSEDA</name>
<keyword evidence="1" id="KW-0732">Signal</keyword>
<accession>A0A084G2D3</accession>
<gene>
    <name evidence="3" type="ORF">SAPIO_CDS7650</name>
</gene>
<keyword evidence="4" id="KW-1185">Reference proteome</keyword>
<dbReference type="KEGG" id="sapo:SAPIO_CDS7650"/>
<dbReference type="OrthoDB" id="17560at2759"/>
<comment type="caution">
    <text evidence="3">The sequence shown here is derived from an EMBL/GenBank/DDBJ whole genome shotgun (WGS) entry which is preliminary data.</text>
</comment>
<dbReference type="GeneID" id="27726722"/>
<feature type="signal peptide" evidence="1">
    <location>
        <begin position="1"/>
        <end position="18"/>
    </location>
</feature>
<reference evidence="3 4" key="1">
    <citation type="journal article" date="2014" name="Genome Announc.">
        <title>Draft genome sequence of the pathogenic fungus Scedosporium apiospermum.</title>
        <authorList>
            <person name="Vandeputte P."/>
            <person name="Ghamrawi S."/>
            <person name="Rechenmann M."/>
            <person name="Iltis A."/>
            <person name="Giraud S."/>
            <person name="Fleury M."/>
            <person name="Thornton C."/>
            <person name="Delhaes L."/>
            <person name="Meyer W."/>
            <person name="Papon N."/>
            <person name="Bouchara J.P."/>
        </authorList>
    </citation>
    <scope>NUCLEOTIDE SEQUENCE [LARGE SCALE GENOMIC DNA]</scope>
    <source>
        <strain evidence="3 4">IHEM 14462</strain>
    </source>
</reference>
<dbReference type="SUPFAM" id="SSF53474">
    <property type="entry name" value="alpha/beta-Hydrolases"/>
    <property type="match status" value="1"/>
</dbReference>
<dbReference type="Proteomes" id="UP000028545">
    <property type="component" value="Unassembled WGS sequence"/>
</dbReference>
<dbReference type="Pfam" id="PF01738">
    <property type="entry name" value="DLH"/>
    <property type="match status" value="1"/>
</dbReference>
<evidence type="ECO:0000313" key="3">
    <source>
        <dbReference type="EMBL" id="KEZ41495.1"/>
    </source>
</evidence>
<evidence type="ECO:0000313" key="4">
    <source>
        <dbReference type="Proteomes" id="UP000028545"/>
    </source>
</evidence>
<evidence type="ECO:0000256" key="1">
    <source>
        <dbReference type="SAM" id="SignalP"/>
    </source>
</evidence>
<organism evidence="3 4">
    <name type="scientific">Pseudallescheria apiosperma</name>
    <name type="common">Scedosporium apiospermum</name>
    <dbReference type="NCBI Taxonomy" id="563466"/>
    <lineage>
        <taxon>Eukaryota</taxon>
        <taxon>Fungi</taxon>
        <taxon>Dikarya</taxon>
        <taxon>Ascomycota</taxon>
        <taxon>Pezizomycotina</taxon>
        <taxon>Sordariomycetes</taxon>
        <taxon>Hypocreomycetidae</taxon>
        <taxon>Microascales</taxon>
        <taxon>Microascaceae</taxon>
        <taxon>Scedosporium</taxon>
    </lineage>
</organism>
<dbReference type="AlphaFoldDB" id="A0A084G2D3"/>
<dbReference type="GO" id="GO:0016787">
    <property type="term" value="F:hydrolase activity"/>
    <property type="evidence" value="ECO:0007669"/>
    <property type="project" value="InterPro"/>
</dbReference>
<dbReference type="PANTHER" id="PTHR17630:SF44">
    <property type="entry name" value="PROTEIN AIM2"/>
    <property type="match status" value="1"/>
</dbReference>
<dbReference type="OMA" id="YSGTTHG"/>
<dbReference type="PANTHER" id="PTHR17630">
    <property type="entry name" value="DIENELACTONE HYDROLASE"/>
    <property type="match status" value="1"/>
</dbReference>
<dbReference type="InterPro" id="IPR029058">
    <property type="entry name" value="AB_hydrolase_fold"/>
</dbReference>